<proteinExistence type="predicted"/>
<keyword evidence="1" id="KW-0489">Methyltransferase</keyword>
<organism evidence="1 2">
    <name type="scientific">Melia azedarach</name>
    <name type="common">Chinaberry tree</name>
    <dbReference type="NCBI Taxonomy" id="155640"/>
    <lineage>
        <taxon>Eukaryota</taxon>
        <taxon>Viridiplantae</taxon>
        <taxon>Streptophyta</taxon>
        <taxon>Embryophyta</taxon>
        <taxon>Tracheophyta</taxon>
        <taxon>Spermatophyta</taxon>
        <taxon>Magnoliopsida</taxon>
        <taxon>eudicotyledons</taxon>
        <taxon>Gunneridae</taxon>
        <taxon>Pentapetalae</taxon>
        <taxon>rosids</taxon>
        <taxon>malvids</taxon>
        <taxon>Sapindales</taxon>
        <taxon>Meliaceae</taxon>
        <taxon>Melia</taxon>
    </lineage>
</organism>
<protein>
    <submittedName>
        <fullName evidence="1">S-adenosyl-L-methionine-dependent methyltransferase</fullName>
    </submittedName>
</protein>
<dbReference type="EMBL" id="CM051403">
    <property type="protein sequence ID" value="KAJ4708625.1"/>
    <property type="molecule type" value="Genomic_DNA"/>
</dbReference>
<evidence type="ECO:0000313" key="2">
    <source>
        <dbReference type="Proteomes" id="UP001164539"/>
    </source>
</evidence>
<gene>
    <name evidence="1" type="ORF">OWV82_018541</name>
</gene>
<sequence>MATLPRIKLQHRLPVLPGVCYCYSSTPSVTSFSSVNSVSGFSKKCEGGFKASRRLVVGLGAAFWAQFMNMAGNVGANSFIASARQKGAVEQILKNVDWPEQFPFKEEDFQRLDESPDSMFYGIPRFVTHIDDPAIAALTKYYSEVFPPSNTPGVSILDMCSSWVSHFPRGYKQDRIVGMGMNEEELKKNSVLTDYVVQDLNLNPKLPFEDNSFDVITNVFLREMCRILKPGGLAITSFSNRCFWTKAISIWTSTSDADHVMIVGSYFHYAGGFEPPQAVDISPNPGRSDPMYIVYSRKASTA</sequence>
<dbReference type="Proteomes" id="UP001164539">
    <property type="component" value="Chromosome 10"/>
</dbReference>
<comment type="caution">
    <text evidence="1">The sequence shown here is derived from an EMBL/GenBank/DDBJ whole genome shotgun (WGS) entry which is preliminary data.</text>
</comment>
<keyword evidence="2" id="KW-1185">Reference proteome</keyword>
<accession>A0ACC1XBE6</accession>
<keyword evidence="1" id="KW-0808">Transferase</keyword>
<name>A0ACC1XBE6_MELAZ</name>
<evidence type="ECO:0000313" key="1">
    <source>
        <dbReference type="EMBL" id="KAJ4708625.1"/>
    </source>
</evidence>
<reference evidence="1 2" key="1">
    <citation type="journal article" date="2023" name="Science">
        <title>Complex scaffold remodeling in plant triterpene biosynthesis.</title>
        <authorList>
            <person name="De La Pena R."/>
            <person name="Hodgson H."/>
            <person name="Liu J.C."/>
            <person name="Stephenson M.J."/>
            <person name="Martin A.C."/>
            <person name="Owen C."/>
            <person name="Harkess A."/>
            <person name="Leebens-Mack J."/>
            <person name="Jimenez L.E."/>
            <person name="Osbourn A."/>
            <person name="Sattely E.S."/>
        </authorList>
    </citation>
    <scope>NUCLEOTIDE SEQUENCE [LARGE SCALE GENOMIC DNA]</scope>
    <source>
        <strain evidence="2">cv. JPN11</strain>
        <tissue evidence="1">Leaf</tissue>
    </source>
</reference>